<gene>
    <name evidence="2" type="ORF">M0812_02027</name>
</gene>
<dbReference type="AlphaFoldDB" id="A0AAV7Z1Q4"/>
<sequence length="331" mass="38429">MGNQPSPLSKNKIKRYIKVVKKFHKPTIIFDVGARFVDLNSSALKMFKIKSKKKFNSVSLKDLCPEIQPHENVESVPFLTDWFHKTISSSSGKGDVMFNYLLSDKSDRWSLITLTKVEFSDITLGQLVFVAIKNPQNNKIKNIPEPLTDNFQSDFQSDGMVTSGKGQTTEMSQEETVSSENEYTIFSDESVQEIQTVLKDIKNLLTKSVENEEAIKLIQALLQKMENLHIEAIEYKESRRRLLSKRLEDERKENQEKMQQIEERLKRRIEGQESEKKLKQKLISENQRLKELCSKIKDFYNQNQSLLLNSVEENEQLCQLSEEITEKIQTL</sequence>
<protein>
    <recommendedName>
        <fullName evidence="4">PAS domain-containing protein</fullName>
    </recommendedName>
</protein>
<keyword evidence="1" id="KW-0175">Coiled coil</keyword>
<proteinExistence type="predicted"/>
<dbReference type="EMBL" id="JANTQA010000042">
    <property type="protein sequence ID" value="KAJ3434902.1"/>
    <property type="molecule type" value="Genomic_DNA"/>
</dbReference>
<dbReference type="Proteomes" id="UP001146793">
    <property type="component" value="Unassembled WGS sequence"/>
</dbReference>
<organism evidence="2 3">
    <name type="scientific">Anaeramoeba flamelloides</name>
    <dbReference type="NCBI Taxonomy" id="1746091"/>
    <lineage>
        <taxon>Eukaryota</taxon>
        <taxon>Metamonada</taxon>
        <taxon>Anaeramoebidae</taxon>
        <taxon>Anaeramoeba</taxon>
    </lineage>
</organism>
<feature type="coiled-coil region" evidence="1">
    <location>
        <begin position="211"/>
        <end position="282"/>
    </location>
</feature>
<evidence type="ECO:0000313" key="2">
    <source>
        <dbReference type="EMBL" id="KAJ3434902.1"/>
    </source>
</evidence>
<evidence type="ECO:0000313" key="3">
    <source>
        <dbReference type="Proteomes" id="UP001146793"/>
    </source>
</evidence>
<comment type="caution">
    <text evidence="2">The sequence shown here is derived from an EMBL/GenBank/DDBJ whole genome shotgun (WGS) entry which is preliminary data.</text>
</comment>
<reference evidence="2" key="1">
    <citation type="submission" date="2022-08" db="EMBL/GenBank/DDBJ databases">
        <title>Novel sulphate-reducing endosymbionts in the free-living metamonad Anaeramoeba.</title>
        <authorList>
            <person name="Jerlstrom-Hultqvist J."/>
            <person name="Cepicka I."/>
            <person name="Gallot-Lavallee L."/>
            <person name="Salas-Leiva D."/>
            <person name="Curtis B.A."/>
            <person name="Zahonova K."/>
            <person name="Pipaliya S."/>
            <person name="Dacks J."/>
            <person name="Roger A.J."/>
        </authorList>
    </citation>
    <scope>NUCLEOTIDE SEQUENCE</scope>
    <source>
        <strain evidence="2">Busselton2</strain>
    </source>
</reference>
<evidence type="ECO:0000256" key="1">
    <source>
        <dbReference type="SAM" id="Coils"/>
    </source>
</evidence>
<name>A0AAV7Z1Q4_9EUKA</name>
<accession>A0AAV7Z1Q4</accession>
<evidence type="ECO:0008006" key="4">
    <source>
        <dbReference type="Google" id="ProtNLM"/>
    </source>
</evidence>